<reference evidence="3" key="1">
    <citation type="submission" date="2016-10" db="EMBL/GenBank/DDBJ databases">
        <authorList>
            <person name="Jeantristanb JTB J.-T."/>
            <person name="Ricardo R."/>
        </authorList>
    </citation>
    <scope>NUCLEOTIDE SEQUENCE [LARGE SCALE GENOMIC DNA]</scope>
</reference>
<dbReference type="EMBL" id="FMWP01000121">
    <property type="protein sequence ID" value="SDA02140.1"/>
    <property type="molecule type" value="Genomic_DNA"/>
</dbReference>
<evidence type="ECO:0000313" key="3">
    <source>
        <dbReference type="Proteomes" id="UP000249723"/>
    </source>
</evidence>
<dbReference type="AlphaFoldDB" id="A0A2X0LAQ4"/>
<organism evidence="2 3">
    <name type="scientific">Microbotryum saponariae</name>
    <dbReference type="NCBI Taxonomy" id="289078"/>
    <lineage>
        <taxon>Eukaryota</taxon>
        <taxon>Fungi</taxon>
        <taxon>Dikarya</taxon>
        <taxon>Basidiomycota</taxon>
        <taxon>Pucciniomycotina</taxon>
        <taxon>Microbotryomycetes</taxon>
        <taxon>Microbotryales</taxon>
        <taxon>Microbotryaceae</taxon>
        <taxon>Microbotryum</taxon>
    </lineage>
</organism>
<feature type="compositionally biased region" description="Low complexity" evidence="1">
    <location>
        <begin position="319"/>
        <end position="336"/>
    </location>
</feature>
<evidence type="ECO:0000313" key="2">
    <source>
        <dbReference type="EMBL" id="SDA02140.1"/>
    </source>
</evidence>
<gene>
    <name evidence="2" type="ORF">BZ3500_MVSOF-1268-A1-R1_C038G00041</name>
</gene>
<dbReference type="Proteomes" id="UP000249723">
    <property type="component" value="Unassembled WGS sequence"/>
</dbReference>
<proteinExistence type="predicted"/>
<accession>A0A2X0LAQ4</accession>
<protein>
    <submittedName>
        <fullName evidence="2">BZ3500_MvSof-1268-A1-R1_C038g00041 protein</fullName>
    </submittedName>
</protein>
<sequence>MGPARPAHPHHRLPIAAATYATAVIQKTKQTPEQQTQQQHRAKALTQMFEVMGAVPGNHTDRWLQATFATDEYPVATATSLKHLEGLSRGQGRSARLRHETALPQSPLCFDAEVTLPEHLAAFAPQIRGIQHSSFVRAGVVNHRISVGFVSAKARDSALTAPLALTWHSAKAHFAKAHHFYHNMVELRINVGVAAVPSRDAIVDSFKSIVTKITAKGHRCELVQVLRVINVDNDSAYAHLAGEFSAFIRFDDDALFKAPNNTLKELLPSKVSLATRGNMHTAVRHDYEREAACARCHFVGHVETCALEQERRQKEANKTPEGTTSTTTTQPTPTTTFRGCGP</sequence>
<dbReference type="STRING" id="289078.A0A2X0LAQ4"/>
<keyword evidence="3" id="KW-1185">Reference proteome</keyword>
<feature type="region of interest" description="Disordered" evidence="1">
    <location>
        <begin position="311"/>
        <end position="342"/>
    </location>
</feature>
<evidence type="ECO:0000256" key="1">
    <source>
        <dbReference type="SAM" id="MobiDB-lite"/>
    </source>
</evidence>
<name>A0A2X0LAQ4_9BASI</name>